<evidence type="ECO:0000256" key="2">
    <source>
        <dbReference type="ARBA" id="ARBA00022737"/>
    </source>
</evidence>
<dbReference type="PROSITE" id="PS50206">
    <property type="entry name" value="RHODANESE_3"/>
    <property type="match status" value="2"/>
</dbReference>
<dbReference type="PANTHER" id="PTHR11364">
    <property type="entry name" value="THIOSULFATE SULFERTANSFERASE"/>
    <property type="match status" value="1"/>
</dbReference>
<keyword evidence="1" id="KW-0808">Transferase</keyword>
<sequence length="239" mass="26452">MNTKDYCAPNNGEFAFGLTQNVYIHSSPSSHRMSIGADTHVVVYDGSTFGQYSAPRVWWMFRVFGHNRVSVLDGGLAAWMAQGFPPMLTTTEQPPFPAALQPDHVWRYEDVRPKLGQDDFLLMDARSEGRFKGTEPEPREDCPSGHIEGAISLPFTTMLDPKSKLLRQTDELEKEFSSRGLTRDTAPVAMCGSGVTACVLILAAHLCGRDIPPLYDGSWGEWAKRAGRTGWASRGEVVK</sequence>
<evidence type="ECO:0000313" key="4">
    <source>
        <dbReference type="Ensembl" id="ENSEBUP00000027662.1"/>
    </source>
</evidence>
<reference evidence="4" key="1">
    <citation type="submission" date="2025-08" db="UniProtKB">
        <authorList>
            <consortium name="Ensembl"/>
        </authorList>
    </citation>
    <scope>IDENTIFICATION</scope>
</reference>
<dbReference type="AlphaFoldDB" id="A0A8C4RA54"/>
<evidence type="ECO:0000313" key="5">
    <source>
        <dbReference type="Proteomes" id="UP000694388"/>
    </source>
</evidence>
<dbReference type="GeneTree" id="ENSGT00510000046773"/>
<dbReference type="OMA" id="CAPNNGE"/>
<dbReference type="SMART" id="SM00450">
    <property type="entry name" value="RHOD"/>
    <property type="match status" value="2"/>
</dbReference>
<dbReference type="InterPro" id="IPR045078">
    <property type="entry name" value="TST/MPST-like"/>
</dbReference>
<keyword evidence="5" id="KW-1185">Reference proteome</keyword>
<accession>A0A8C4RA54</accession>
<dbReference type="CDD" id="cd01449">
    <property type="entry name" value="TST_Repeat_2"/>
    <property type="match status" value="1"/>
</dbReference>
<dbReference type="InterPro" id="IPR001763">
    <property type="entry name" value="Rhodanese-like_dom"/>
</dbReference>
<dbReference type="FunFam" id="3.40.250.10:FF:000001">
    <property type="entry name" value="Sulfurtransferase"/>
    <property type="match status" value="1"/>
</dbReference>
<evidence type="ECO:0000259" key="3">
    <source>
        <dbReference type="PROSITE" id="PS50206"/>
    </source>
</evidence>
<dbReference type="PANTHER" id="PTHR11364:SF27">
    <property type="entry name" value="SULFURTRANSFERASE"/>
    <property type="match status" value="1"/>
</dbReference>
<dbReference type="GO" id="GO:0004792">
    <property type="term" value="F:thiosulfate-cyanide sulfurtransferase activity"/>
    <property type="evidence" value="ECO:0007669"/>
    <property type="project" value="TreeGrafter"/>
</dbReference>
<feature type="domain" description="Rhodanese" evidence="3">
    <location>
        <begin position="35"/>
        <end position="88"/>
    </location>
</feature>
<proteinExistence type="predicted"/>
<evidence type="ECO:0000256" key="1">
    <source>
        <dbReference type="ARBA" id="ARBA00022679"/>
    </source>
</evidence>
<feature type="domain" description="Rhodanese" evidence="3">
    <location>
        <begin position="116"/>
        <end position="231"/>
    </location>
</feature>
<dbReference type="Pfam" id="PF00581">
    <property type="entry name" value="Rhodanese"/>
    <property type="match status" value="2"/>
</dbReference>
<dbReference type="Proteomes" id="UP000694388">
    <property type="component" value="Unplaced"/>
</dbReference>
<dbReference type="InterPro" id="IPR036873">
    <property type="entry name" value="Rhodanese-like_dom_sf"/>
</dbReference>
<protein>
    <submittedName>
        <fullName evidence="4">Thiosulfate sulfurtransferase</fullName>
    </submittedName>
</protein>
<dbReference type="SUPFAM" id="SSF52821">
    <property type="entry name" value="Rhodanese/Cell cycle control phosphatase"/>
    <property type="match status" value="2"/>
</dbReference>
<name>A0A8C4RA54_EPTBU</name>
<dbReference type="GO" id="GO:0005739">
    <property type="term" value="C:mitochondrion"/>
    <property type="evidence" value="ECO:0007669"/>
    <property type="project" value="TreeGrafter"/>
</dbReference>
<organism evidence="4 5">
    <name type="scientific">Eptatretus burgeri</name>
    <name type="common">Inshore hagfish</name>
    <dbReference type="NCBI Taxonomy" id="7764"/>
    <lineage>
        <taxon>Eukaryota</taxon>
        <taxon>Metazoa</taxon>
        <taxon>Chordata</taxon>
        <taxon>Craniata</taxon>
        <taxon>Vertebrata</taxon>
        <taxon>Cyclostomata</taxon>
        <taxon>Myxini</taxon>
        <taxon>Myxiniformes</taxon>
        <taxon>Myxinidae</taxon>
        <taxon>Eptatretinae</taxon>
        <taxon>Eptatretus</taxon>
    </lineage>
</organism>
<reference evidence="4" key="2">
    <citation type="submission" date="2025-09" db="UniProtKB">
        <authorList>
            <consortium name="Ensembl"/>
        </authorList>
    </citation>
    <scope>IDENTIFICATION</scope>
</reference>
<keyword evidence="2" id="KW-0677">Repeat</keyword>
<dbReference type="Ensembl" id="ENSEBUT00000028238.1">
    <property type="protein sequence ID" value="ENSEBUP00000027662.1"/>
    <property type="gene ID" value="ENSEBUG00000016940.1"/>
</dbReference>
<dbReference type="Gene3D" id="3.40.250.10">
    <property type="entry name" value="Rhodanese-like domain"/>
    <property type="match status" value="2"/>
</dbReference>